<evidence type="ECO:0000313" key="3">
    <source>
        <dbReference type="Proteomes" id="UP000595841"/>
    </source>
</evidence>
<sequence>MNSMGSYLFRILFHLIVVLGIWQLIQPTIEQLIRRNSQKNDYRREVTQILLQAKEKKNAKNKNKRSTYIVKHLEDLMYLVQKNYEPKQSVFRFFTLTIFIFGAVYLVTSLTMNELPNHLTFDNPFMGGLRSMNEEQCPIIGGSHCSYP</sequence>
<accession>A0A974SGQ9</accession>
<name>A0A974SGQ9_9BACL</name>
<keyword evidence="2" id="KW-0614">Plasmid</keyword>
<gene>
    <name evidence="2" type="ORF">JI735_33910</name>
</gene>
<keyword evidence="3" id="KW-1185">Reference proteome</keyword>
<keyword evidence="1" id="KW-1133">Transmembrane helix</keyword>
<dbReference type="EMBL" id="CP068596">
    <property type="protein sequence ID" value="QQZ64646.1"/>
    <property type="molecule type" value="Genomic_DNA"/>
</dbReference>
<feature type="transmembrane region" description="Helical" evidence="1">
    <location>
        <begin position="6"/>
        <end position="25"/>
    </location>
</feature>
<dbReference type="Proteomes" id="UP000595841">
    <property type="component" value="Plasmid unnamed1"/>
</dbReference>
<protein>
    <submittedName>
        <fullName evidence="2">Uncharacterized protein</fullName>
    </submittedName>
</protein>
<organism evidence="2 3">
    <name type="scientific">Paenibacillus sonchi</name>
    <dbReference type="NCBI Taxonomy" id="373687"/>
    <lineage>
        <taxon>Bacteria</taxon>
        <taxon>Bacillati</taxon>
        <taxon>Bacillota</taxon>
        <taxon>Bacilli</taxon>
        <taxon>Bacillales</taxon>
        <taxon>Paenibacillaceae</taxon>
        <taxon>Paenibacillus</taxon>
        <taxon>Paenibacillus sonchi group</taxon>
    </lineage>
</organism>
<keyword evidence="1" id="KW-0472">Membrane</keyword>
<dbReference type="AlphaFoldDB" id="A0A974SGQ9"/>
<proteinExistence type="predicted"/>
<dbReference type="RefSeq" id="WP_202677770.1">
    <property type="nucleotide sequence ID" value="NZ_CP068596.1"/>
</dbReference>
<reference evidence="2 3" key="1">
    <citation type="submission" date="2021-01" db="EMBL/GenBank/DDBJ databases">
        <title>Whole genome sequence of Paenibacillus sonchi LMG 24727 for comparative genomics.</title>
        <authorList>
            <person name="Lee G."/>
            <person name="Kim M.-J."/>
            <person name="Lim K."/>
            <person name="Shin J.-H."/>
        </authorList>
    </citation>
    <scope>NUCLEOTIDE SEQUENCE [LARGE SCALE GENOMIC DNA]</scope>
    <source>
        <strain evidence="2 3">LMG 24727</strain>
        <plasmid evidence="2 3">unnamed1</plasmid>
    </source>
</reference>
<keyword evidence="1" id="KW-0812">Transmembrane</keyword>
<dbReference type="KEGG" id="pson:JI735_33910"/>
<feature type="transmembrane region" description="Helical" evidence="1">
    <location>
        <begin position="90"/>
        <end position="108"/>
    </location>
</feature>
<evidence type="ECO:0000256" key="1">
    <source>
        <dbReference type="SAM" id="Phobius"/>
    </source>
</evidence>
<evidence type="ECO:0000313" key="2">
    <source>
        <dbReference type="EMBL" id="QQZ64646.1"/>
    </source>
</evidence>
<geneLocation type="plasmid" evidence="2 3">
    <name>unnamed1</name>
</geneLocation>